<name>A0A1G7M318_9BRAD</name>
<feature type="transmembrane region" description="Helical" evidence="1">
    <location>
        <begin position="7"/>
        <end position="29"/>
    </location>
</feature>
<reference evidence="2 3" key="1">
    <citation type="submission" date="2016-10" db="EMBL/GenBank/DDBJ databases">
        <authorList>
            <person name="de Groot N.N."/>
        </authorList>
    </citation>
    <scope>NUCLEOTIDE SEQUENCE [LARGE SCALE GENOMIC DNA]</scope>
    <source>
        <strain evidence="2 3">R5</strain>
    </source>
</reference>
<keyword evidence="1" id="KW-0812">Transmembrane</keyword>
<feature type="transmembrane region" description="Helical" evidence="1">
    <location>
        <begin position="35"/>
        <end position="54"/>
    </location>
</feature>
<organism evidence="2 3">
    <name type="scientific">Bradyrhizobium brasilense</name>
    <dbReference type="NCBI Taxonomy" id="1419277"/>
    <lineage>
        <taxon>Bacteria</taxon>
        <taxon>Pseudomonadati</taxon>
        <taxon>Pseudomonadota</taxon>
        <taxon>Alphaproteobacteria</taxon>
        <taxon>Hyphomicrobiales</taxon>
        <taxon>Nitrobacteraceae</taxon>
        <taxon>Bradyrhizobium</taxon>
    </lineage>
</organism>
<gene>
    <name evidence="2" type="ORF">SAMN05216337_10616</name>
</gene>
<dbReference type="AlphaFoldDB" id="A0A1G7M318"/>
<keyword evidence="1" id="KW-1133">Transmembrane helix</keyword>
<proteinExistence type="predicted"/>
<dbReference type="EMBL" id="FMZW01000061">
    <property type="protein sequence ID" value="SDF56147.1"/>
    <property type="molecule type" value="Genomic_DNA"/>
</dbReference>
<dbReference type="Proteomes" id="UP000199245">
    <property type="component" value="Unassembled WGS sequence"/>
</dbReference>
<protein>
    <submittedName>
        <fullName evidence="2">Uncharacterized protein</fullName>
    </submittedName>
</protein>
<evidence type="ECO:0000256" key="1">
    <source>
        <dbReference type="SAM" id="Phobius"/>
    </source>
</evidence>
<evidence type="ECO:0000313" key="2">
    <source>
        <dbReference type="EMBL" id="SDF56147.1"/>
    </source>
</evidence>
<sequence>MAAAVDAAGAALGALGMLAFAVGFSTLILRSNIPAAFIGASLAWLTIAVLAWYVRRKMRSMRTVQQASGSANSRTR</sequence>
<accession>A0A1G7M318</accession>
<keyword evidence="1" id="KW-0472">Membrane</keyword>
<evidence type="ECO:0000313" key="3">
    <source>
        <dbReference type="Proteomes" id="UP000199245"/>
    </source>
</evidence>